<evidence type="ECO:0000259" key="3">
    <source>
        <dbReference type="SMART" id="SM01042"/>
    </source>
</evidence>
<dbReference type="AlphaFoldDB" id="A0A1Y1WWH2"/>
<evidence type="ECO:0000313" key="4">
    <source>
        <dbReference type="EMBL" id="ORX77907.1"/>
    </source>
</evidence>
<feature type="compositionally biased region" description="Acidic residues" evidence="1">
    <location>
        <begin position="457"/>
        <end position="482"/>
    </location>
</feature>
<evidence type="ECO:0000256" key="2">
    <source>
        <dbReference type="SAM" id="Phobius"/>
    </source>
</evidence>
<keyword evidence="2" id="KW-0812">Transmembrane</keyword>
<dbReference type="GO" id="GO:0031965">
    <property type="term" value="C:nuclear membrane"/>
    <property type="evidence" value="ECO:0007669"/>
    <property type="project" value="InterPro"/>
</dbReference>
<feature type="compositionally biased region" description="Acidic residues" evidence="1">
    <location>
        <begin position="102"/>
        <end position="111"/>
    </location>
</feature>
<dbReference type="PANTHER" id="PTHR28136:SF1">
    <property type="entry name" value="NUCLEUS EXPORT PROTEIN BRL1"/>
    <property type="match status" value="1"/>
</dbReference>
<dbReference type="GO" id="GO:0055088">
    <property type="term" value="P:lipid homeostasis"/>
    <property type="evidence" value="ECO:0007669"/>
    <property type="project" value="InterPro"/>
</dbReference>
<evidence type="ECO:0000313" key="5">
    <source>
        <dbReference type="Proteomes" id="UP000193944"/>
    </source>
</evidence>
<feature type="compositionally biased region" description="Basic and acidic residues" evidence="1">
    <location>
        <begin position="62"/>
        <end position="71"/>
    </location>
</feature>
<proteinExistence type="predicted"/>
<feature type="compositionally biased region" description="Polar residues" evidence="1">
    <location>
        <begin position="418"/>
        <end position="429"/>
    </location>
</feature>
<comment type="caution">
    <text evidence="4">The sequence shown here is derived from an EMBL/GenBank/DDBJ whole genome shotgun (WGS) entry which is preliminary data.</text>
</comment>
<feature type="transmembrane region" description="Helical" evidence="2">
    <location>
        <begin position="168"/>
        <end position="192"/>
    </location>
</feature>
<feature type="compositionally biased region" description="Basic residues" evidence="1">
    <location>
        <begin position="48"/>
        <end position="59"/>
    </location>
</feature>
<feature type="domain" description="Brl1/Brr6" evidence="3">
    <location>
        <begin position="168"/>
        <end position="293"/>
    </location>
</feature>
<evidence type="ECO:0000256" key="1">
    <source>
        <dbReference type="SAM" id="MobiDB-lite"/>
    </source>
</evidence>
<dbReference type="InterPro" id="IPR040202">
    <property type="entry name" value="Brl1/Brr6"/>
</dbReference>
<dbReference type="PANTHER" id="PTHR28136">
    <property type="entry name" value="NUCLEUS EXPORT PROTEIN BRR6"/>
    <property type="match status" value="1"/>
</dbReference>
<dbReference type="SMART" id="SM01042">
    <property type="entry name" value="Brr6_like_C_C"/>
    <property type="match status" value="1"/>
</dbReference>
<reference evidence="4 5" key="2">
    <citation type="submission" date="2016-08" db="EMBL/GenBank/DDBJ databases">
        <title>Pervasive Adenine N6-methylation of Active Genes in Fungi.</title>
        <authorList>
            <consortium name="DOE Joint Genome Institute"/>
            <person name="Mondo S.J."/>
            <person name="Dannebaum R.O."/>
            <person name="Kuo R.C."/>
            <person name="Labutti K."/>
            <person name="Haridas S."/>
            <person name="Kuo A."/>
            <person name="Salamov A."/>
            <person name="Ahrendt S.R."/>
            <person name="Lipzen A."/>
            <person name="Sullivan W."/>
            <person name="Andreopoulos W.B."/>
            <person name="Clum A."/>
            <person name="Lindquist E."/>
            <person name="Daum C."/>
            <person name="Ramamoorthy G.K."/>
            <person name="Gryganskyi A."/>
            <person name="Culley D."/>
            <person name="Magnuson J.K."/>
            <person name="James T.Y."/>
            <person name="O'Malley M.A."/>
            <person name="Stajich J.E."/>
            <person name="Spatafora J.W."/>
            <person name="Visel A."/>
            <person name="Grigoriev I.V."/>
        </authorList>
    </citation>
    <scope>NUCLEOTIDE SEQUENCE [LARGE SCALE GENOMIC DNA]</scope>
    <source>
        <strain evidence="4 5">S4</strain>
    </source>
</reference>
<dbReference type="OrthoDB" id="5961at2759"/>
<reference evidence="4 5" key="1">
    <citation type="submission" date="2016-08" db="EMBL/GenBank/DDBJ databases">
        <title>A Parts List for Fungal Cellulosomes Revealed by Comparative Genomics.</title>
        <authorList>
            <consortium name="DOE Joint Genome Institute"/>
            <person name="Haitjema C.H."/>
            <person name="Gilmore S.P."/>
            <person name="Henske J.K."/>
            <person name="Solomon K.V."/>
            <person name="De Groot R."/>
            <person name="Kuo A."/>
            <person name="Mondo S.J."/>
            <person name="Salamov A.A."/>
            <person name="Labutti K."/>
            <person name="Zhao Z."/>
            <person name="Chiniquy J."/>
            <person name="Barry K."/>
            <person name="Brewer H.M."/>
            <person name="Purvine S.O."/>
            <person name="Wright A.T."/>
            <person name="Boxma B."/>
            <person name="Van Alen T."/>
            <person name="Hackstein J.H."/>
            <person name="Baker S.E."/>
            <person name="Grigoriev I.V."/>
            <person name="O'Malley M.A."/>
        </authorList>
    </citation>
    <scope>NUCLEOTIDE SEQUENCE [LARGE SCALE GENOMIC DNA]</scope>
    <source>
        <strain evidence="4 5">S4</strain>
    </source>
</reference>
<protein>
    <recommendedName>
        <fullName evidence="3">Brl1/Brr6 domain-containing protein</fullName>
    </recommendedName>
</protein>
<dbReference type="GO" id="GO:0006998">
    <property type="term" value="P:nuclear envelope organization"/>
    <property type="evidence" value="ECO:0007669"/>
    <property type="project" value="InterPro"/>
</dbReference>
<keyword evidence="2" id="KW-1133">Transmembrane helix</keyword>
<feature type="region of interest" description="Disordered" evidence="1">
    <location>
        <begin position="305"/>
        <end position="326"/>
    </location>
</feature>
<dbReference type="Pfam" id="PF10104">
    <property type="entry name" value="Brr6_like_C_C"/>
    <property type="match status" value="1"/>
</dbReference>
<dbReference type="InterPro" id="IPR018767">
    <property type="entry name" value="Brl1/Brr6_dom"/>
</dbReference>
<feature type="region of interest" description="Disordered" evidence="1">
    <location>
        <begin position="418"/>
        <end position="482"/>
    </location>
</feature>
<sequence>MFIRYPYRRDNYYRSRVAPMEIDRDDAPIWAVPVARKKIIKNDDSDLRKRHTTTKKIIKGKTSQEKEEENSNTKLIKYSSEKFNSKDNRYNEELDKEYNNDPFDESESDYEEDSINTENKMSFEFQHPSELVQSFSYDNDDYLYTEANNKSRKKKYGRMRDSSFPKLLLSYFKFFFNVLLLVVALWILFYFIKTVRSDITSKYNEHLMDNMNKISECYDHYKVNKCSSDIRIPALKDTCRTWEACMSQNPDDIRIIMIAAEVVSEILNKFIEPLSIKTTIVIIALCTIFYIIIWKMSSIPSNKQKQKKSFKEEQNNRINNDGMPIGMCPHPSPMDSRFIGNNVMYPVAPAAIYPGESPYSMPIAYPPIYPVNPVPYPAYPIYQQEPGIPCFSRSNMNHRKSPRKPQSQSKNYRFVKSSHNINNNRNPYQSKFKVNHPYNTRNKNNYRERYYYRVEDNDNDSNYEMVNDEGDSYYDEEEEYGY</sequence>
<gene>
    <name evidence="4" type="ORF">BCR32DRAFT_270359</name>
</gene>
<dbReference type="Proteomes" id="UP000193944">
    <property type="component" value="Unassembled WGS sequence"/>
</dbReference>
<feature type="transmembrane region" description="Helical" evidence="2">
    <location>
        <begin position="274"/>
        <end position="293"/>
    </location>
</feature>
<feature type="compositionally biased region" description="Basic and acidic residues" evidence="1">
    <location>
        <begin position="79"/>
        <end position="99"/>
    </location>
</feature>
<keyword evidence="2" id="KW-0472">Membrane</keyword>
<accession>A0A1Y1WWH2</accession>
<name>A0A1Y1WWH2_9FUNG</name>
<keyword evidence="5" id="KW-1185">Reference proteome</keyword>
<dbReference type="EMBL" id="MCFG01000230">
    <property type="protein sequence ID" value="ORX77907.1"/>
    <property type="molecule type" value="Genomic_DNA"/>
</dbReference>
<feature type="region of interest" description="Disordered" evidence="1">
    <location>
        <begin position="43"/>
        <end position="111"/>
    </location>
</feature>
<organism evidence="4 5">
    <name type="scientific">Anaeromyces robustus</name>
    <dbReference type="NCBI Taxonomy" id="1754192"/>
    <lineage>
        <taxon>Eukaryota</taxon>
        <taxon>Fungi</taxon>
        <taxon>Fungi incertae sedis</taxon>
        <taxon>Chytridiomycota</taxon>
        <taxon>Chytridiomycota incertae sedis</taxon>
        <taxon>Neocallimastigomycetes</taxon>
        <taxon>Neocallimastigales</taxon>
        <taxon>Neocallimastigaceae</taxon>
        <taxon>Anaeromyces</taxon>
    </lineage>
</organism>
<feature type="compositionally biased region" description="Basic and acidic residues" evidence="1">
    <location>
        <begin position="445"/>
        <end position="456"/>
    </location>
</feature>
<feature type="region of interest" description="Disordered" evidence="1">
    <location>
        <begin position="392"/>
        <end position="411"/>
    </location>
</feature>